<dbReference type="InterPro" id="IPR027417">
    <property type="entry name" value="P-loop_NTPase"/>
</dbReference>
<accession>A0A4R6Q981</accession>
<dbReference type="InterPro" id="IPR011646">
    <property type="entry name" value="KAP_P-loop"/>
</dbReference>
<dbReference type="InterPro" id="IPR052754">
    <property type="entry name" value="NTPase_KAP_P-loop"/>
</dbReference>
<dbReference type="Gene3D" id="3.40.50.300">
    <property type="entry name" value="P-loop containing nucleotide triphosphate hydrolases"/>
    <property type="match status" value="1"/>
</dbReference>
<dbReference type="Pfam" id="PF07693">
    <property type="entry name" value="KAP_NTPase"/>
    <property type="match status" value="1"/>
</dbReference>
<comment type="caution">
    <text evidence="2">The sequence shown here is derived from an EMBL/GenBank/DDBJ whole genome shotgun (WGS) entry which is preliminary data.</text>
</comment>
<dbReference type="PANTHER" id="PTHR22674">
    <property type="entry name" value="NTPASE, KAP FAMILY P-LOOP DOMAIN-CONTAINING 1"/>
    <property type="match status" value="1"/>
</dbReference>
<name>A0A4R6Q981_9FLAO</name>
<evidence type="ECO:0000259" key="1">
    <source>
        <dbReference type="Pfam" id="PF07693"/>
    </source>
</evidence>
<dbReference type="RefSeq" id="WP_133533208.1">
    <property type="nucleotide sequence ID" value="NZ_SNXR01000014.1"/>
</dbReference>
<reference evidence="2 3" key="1">
    <citation type="submission" date="2019-03" db="EMBL/GenBank/DDBJ databases">
        <title>Genomic Encyclopedia of Archaeal and Bacterial Type Strains, Phase II (KMG-II): from individual species to whole genera.</title>
        <authorList>
            <person name="Goeker M."/>
        </authorList>
    </citation>
    <scope>NUCLEOTIDE SEQUENCE [LARGE SCALE GENOMIC DNA]</scope>
    <source>
        <strain evidence="2 3">DSM 25687</strain>
    </source>
</reference>
<dbReference type="EMBL" id="SNXR01000014">
    <property type="protein sequence ID" value="TDP58710.1"/>
    <property type="molecule type" value="Genomic_DNA"/>
</dbReference>
<evidence type="ECO:0000313" key="3">
    <source>
        <dbReference type="Proteomes" id="UP000295260"/>
    </source>
</evidence>
<dbReference type="PANTHER" id="PTHR22674:SF6">
    <property type="entry name" value="NTPASE KAP FAMILY P-LOOP DOMAIN-CONTAINING PROTEIN 1"/>
    <property type="match status" value="1"/>
</dbReference>
<dbReference type="AlphaFoldDB" id="A0A4R6Q981"/>
<sequence length="732" mass="86678">MSNKTHFLGDNAISFLDEDFFNFRHYADKIKTLIQLNSSNPNPLTIGIYGKWGEGKTSFLNLIQNRIEHFEKDQNGKEYLKFNFNPWRYSVEEEMLFDFFDSLSKRFYVEKDNDIQEVGKWILKYSKYLKAVKISSTVGIPKFLNKTVEFSPDEVFKALGEDMKGEKLTLEILKNKVNDAIKKVNFKVVIFIDDVDRLDKNEIYTILKLIKLNANFDHFIFIIALDSEHVAKAIKDRYGDEIEDGYLFLEKIINIPIHLPRIENDDLNYFFKVKLKTILDNLSFLDDEKKSQFLMDLSSEISKNQFNSPREIVKILNSFFISAFSIGEEINLKDLFWLEFIKVRNEKCYSFLKSYVDNNIFKNPNSMVDFQENFADDPYEFRENKFSEFNNVKKILERLFPKNNENIYNNIQEITIVDKSLSVNSHEHYDKYFSYHMERKIGNRSVKEIEKSIVEENETGITNIIEELFTNSETINEDKIVYKIVGIIQGIKDKKQRDFFCKYLFKNIKLIPDTNNKEFRIEITQLIGKILNDDIDIENIPENGIPNNPNKDISVELANMAELEELTAFIRAFYQSRKVEFGLIDIYVKKVKIYVEDNPLFYKDPFNLPNKSIFYHLSEKEDSEFLISILNKDIKSIEDVRKLVRNFVPYYNSSFFGSINKEEYLEIKKRISIEFILNKVIEFDTSYLDNQPLFEKGIERTNKSTEDENLRQLLHWYLKENELDNKLNKILN</sequence>
<dbReference type="Proteomes" id="UP000295260">
    <property type="component" value="Unassembled WGS sequence"/>
</dbReference>
<organism evidence="2 3">
    <name type="scientific">Flavobacterium dankookense</name>
    <dbReference type="NCBI Taxonomy" id="706186"/>
    <lineage>
        <taxon>Bacteria</taxon>
        <taxon>Pseudomonadati</taxon>
        <taxon>Bacteroidota</taxon>
        <taxon>Flavobacteriia</taxon>
        <taxon>Flavobacteriales</taxon>
        <taxon>Flavobacteriaceae</taxon>
        <taxon>Flavobacterium</taxon>
    </lineage>
</organism>
<dbReference type="SUPFAM" id="SSF52540">
    <property type="entry name" value="P-loop containing nucleoside triphosphate hydrolases"/>
    <property type="match status" value="1"/>
</dbReference>
<gene>
    <name evidence="2" type="ORF">BC748_1940</name>
</gene>
<protein>
    <submittedName>
        <fullName evidence="2">KAP-like P-loop domain-containing protein</fullName>
    </submittedName>
</protein>
<feature type="domain" description="KAP NTPase" evidence="1">
    <location>
        <begin position="23"/>
        <end position="320"/>
    </location>
</feature>
<proteinExistence type="predicted"/>
<dbReference type="OrthoDB" id="88903at2"/>
<keyword evidence="3" id="KW-1185">Reference proteome</keyword>
<evidence type="ECO:0000313" key="2">
    <source>
        <dbReference type="EMBL" id="TDP58710.1"/>
    </source>
</evidence>